<comment type="subcellular location">
    <subcellularLocation>
        <location evidence="2">Cytoplasm</location>
    </subcellularLocation>
    <subcellularLocation>
        <location evidence="1">Nucleus</location>
    </subcellularLocation>
</comment>
<dbReference type="GO" id="GO:0033588">
    <property type="term" value="C:elongator holoenzyme complex"/>
    <property type="evidence" value="ECO:0007669"/>
    <property type="project" value="InterPro"/>
</dbReference>
<dbReference type="VEuPathDB" id="FungiDB:MMYC01_201439"/>
<evidence type="ECO:0000313" key="10">
    <source>
        <dbReference type="Proteomes" id="UP000078237"/>
    </source>
</evidence>
<keyword evidence="7" id="KW-0819">tRNA processing</keyword>
<evidence type="ECO:0000256" key="1">
    <source>
        <dbReference type="ARBA" id="ARBA00004123"/>
    </source>
</evidence>
<reference evidence="9 10" key="1">
    <citation type="journal article" date="2016" name="Genome Announc.">
        <title>Genome Sequence of Madurella mycetomatis mm55, Isolated from a Human Mycetoma Case in Sudan.</title>
        <authorList>
            <person name="Smit S."/>
            <person name="Derks M.F."/>
            <person name="Bervoets S."/>
            <person name="Fahal A."/>
            <person name="van Leeuwen W."/>
            <person name="van Belkum A."/>
            <person name="van de Sande W.W."/>
        </authorList>
    </citation>
    <scope>NUCLEOTIDE SEQUENCE [LARGE SCALE GENOMIC DNA]</scope>
    <source>
        <strain evidence="10">mm55</strain>
    </source>
</reference>
<comment type="pathway">
    <text evidence="3">tRNA modification; 5-methoxycarbonylmethyl-2-thiouridine-tRNA biosynthesis.</text>
</comment>
<evidence type="ECO:0000256" key="7">
    <source>
        <dbReference type="ARBA" id="ARBA00022694"/>
    </source>
</evidence>
<dbReference type="Proteomes" id="UP000078237">
    <property type="component" value="Unassembled WGS sequence"/>
</dbReference>
<evidence type="ECO:0000256" key="3">
    <source>
        <dbReference type="ARBA" id="ARBA00005043"/>
    </source>
</evidence>
<proteinExistence type="inferred from homology"/>
<accession>A0A175WCW3</accession>
<dbReference type="EMBL" id="LCTW02000037">
    <property type="protein sequence ID" value="KXX81331.1"/>
    <property type="molecule type" value="Genomic_DNA"/>
</dbReference>
<dbReference type="GO" id="GO:0005829">
    <property type="term" value="C:cytosol"/>
    <property type="evidence" value="ECO:0007669"/>
    <property type="project" value="TreeGrafter"/>
</dbReference>
<evidence type="ECO:0000256" key="6">
    <source>
        <dbReference type="ARBA" id="ARBA00022490"/>
    </source>
</evidence>
<dbReference type="Gene3D" id="3.40.50.300">
    <property type="entry name" value="P-loop containing nucleotide triphosphate hydrolases"/>
    <property type="match status" value="1"/>
</dbReference>
<keyword evidence="8" id="KW-0539">Nucleus</keyword>
<dbReference type="UniPathway" id="UPA00988"/>
<dbReference type="STRING" id="100816.A0A175WCW3"/>
<dbReference type="InterPro" id="IPR019519">
    <property type="entry name" value="Elp5"/>
</dbReference>
<comment type="similarity">
    <text evidence="4">Belongs to the ELP5 family.</text>
</comment>
<sequence length="296" mass="32401">MAPSAQTHQRTHSLLLFQKLLSLRDNASPLTLILDSLEQSAGPLVREFMNSAKTSRAKVVFVSFATIKKPPKADIFMKGRGKPLNTLAAEIASHVASKDATAASQTLTRPEYLIVIDTLNPAASQAAHLLPAFFSAIIAPSTSLVAVYHCDVPVPAPGPPANEYAPHPLTLLSHLATTVFRVSNLSHAAEARTAQRRSVQAPEFGLREGREGVLIGLRGQGENSFERGLVVEMEMRRRSGRAVVERFVLVERKGEAGENNRGMGVVLWDAHPAFREEAVDDGREGRRCRRLRSMWD</sequence>
<dbReference type="OrthoDB" id="166907at2759"/>
<comment type="caution">
    <text evidence="9">The sequence shown here is derived from an EMBL/GenBank/DDBJ whole genome shotgun (WGS) entry which is preliminary data.</text>
</comment>
<evidence type="ECO:0000256" key="2">
    <source>
        <dbReference type="ARBA" id="ARBA00004496"/>
    </source>
</evidence>
<dbReference type="GO" id="GO:0005634">
    <property type="term" value="C:nucleus"/>
    <property type="evidence" value="ECO:0007669"/>
    <property type="project" value="UniProtKB-SubCell"/>
</dbReference>
<dbReference type="PANTHER" id="PTHR15641">
    <property type="entry name" value="ELONGATOR COMPLEX PROTEIN 5"/>
    <property type="match status" value="1"/>
</dbReference>
<protein>
    <recommendedName>
        <fullName evidence="5">Elongator complex protein 5</fullName>
    </recommendedName>
</protein>
<dbReference type="InterPro" id="IPR027417">
    <property type="entry name" value="P-loop_NTPase"/>
</dbReference>
<dbReference type="CDD" id="cd19496">
    <property type="entry name" value="Elp5"/>
    <property type="match status" value="1"/>
</dbReference>
<dbReference type="AlphaFoldDB" id="A0A175WCW3"/>
<keyword evidence="10" id="KW-1185">Reference proteome</keyword>
<evidence type="ECO:0000313" key="9">
    <source>
        <dbReference type="EMBL" id="KXX81331.1"/>
    </source>
</evidence>
<dbReference type="PANTHER" id="PTHR15641:SF1">
    <property type="entry name" value="ELONGATOR COMPLEX PROTEIN 5"/>
    <property type="match status" value="1"/>
</dbReference>
<dbReference type="GO" id="GO:0000049">
    <property type="term" value="F:tRNA binding"/>
    <property type="evidence" value="ECO:0007669"/>
    <property type="project" value="TreeGrafter"/>
</dbReference>
<gene>
    <name evidence="9" type="ORF">MMYC01_201439</name>
</gene>
<evidence type="ECO:0000256" key="4">
    <source>
        <dbReference type="ARBA" id="ARBA00009567"/>
    </source>
</evidence>
<evidence type="ECO:0000256" key="8">
    <source>
        <dbReference type="ARBA" id="ARBA00023242"/>
    </source>
</evidence>
<dbReference type="Pfam" id="PF10483">
    <property type="entry name" value="Elong_Iki1"/>
    <property type="match status" value="1"/>
</dbReference>
<keyword evidence="6" id="KW-0963">Cytoplasm</keyword>
<organism evidence="9 10">
    <name type="scientific">Madurella mycetomatis</name>
    <dbReference type="NCBI Taxonomy" id="100816"/>
    <lineage>
        <taxon>Eukaryota</taxon>
        <taxon>Fungi</taxon>
        <taxon>Dikarya</taxon>
        <taxon>Ascomycota</taxon>
        <taxon>Pezizomycotina</taxon>
        <taxon>Sordariomycetes</taxon>
        <taxon>Sordariomycetidae</taxon>
        <taxon>Sordariales</taxon>
        <taxon>Sordariales incertae sedis</taxon>
        <taxon>Madurella</taxon>
    </lineage>
</organism>
<name>A0A175WCW3_9PEZI</name>
<dbReference type="GO" id="GO:0002098">
    <property type="term" value="P:tRNA wobble uridine modification"/>
    <property type="evidence" value="ECO:0007669"/>
    <property type="project" value="InterPro"/>
</dbReference>
<evidence type="ECO:0000256" key="5">
    <source>
        <dbReference type="ARBA" id="ARBA00020264"/>
    </source>
</evidence>